<keyword evidence="11" id="KW-1185">Reference proteome</keyword>
<dbReference type="GO" id="GO:0008270">
    <property type="term" value="F:zinc ion binding"/>
    <property type="evidence" value="ECO:0007669"/>
    <property type="project" value="UniProtKB-KW"/>
</dbReference>
<dbReference type="PANTHER" id="PTHR46011:SF6">
    <property type="entry name" value="HIGH ZINC ACTIVATED NUCLEAR RECEPTOR PROTEIN"/>
    <property type="match status" value="1"/>
</dbReference>
<dbReference type="InterPro" id="IPR035500">
    <property type="entry name" value="NHR-like_dom_sf"/>
</dbReference>
<dbReference type="PRINTS" id="PR00047">
    <property type="entry name" value="STROIDFINGER"/>
</dbReference>
<evidence type="ECO:0000256" key="8">
    <source>
        <dbReference type="ARBA" id="ARBA00023242"/>
    </source>
</evidence>
<evidence type="ECO:0000256" key="1">
    <source>
        <dbReference type="ARBA" id="ARBA00022723"/>
    </source>
</evidence>
<dbReference type="SMR" id="A0A7I8X7Y1"/>
<dbReference type="Gene3D" id="3.30.50.10">
    <property type="entry name" value="Erythroid Transcription Factor GATA-1, subunit A"/>
    <property type="match status" value="1"/>
</dbReference>
<keyword evidence="8" id="KW-0539">Nucleus</keyword>
<dbReference type="GO" id="GO:0005634">
    <property type="term" value="C:nucleus"/>
    <property type="evidence" value="ECO:0007669"/>
    <property type="project" value="TreeGrafter"/>
</dbReference>
<dbReference type="Pfam" id="PF00105">
    <property type="entry name" value="zf-C4"/>
    <property type="match status" value="1"/>
</dbReference>
<dbReference type="GO" id="GO:0003700">
    <property type="term" value="F:DNA-binding transcription factor activity"/>
    <property type="evidence" value="ECO:0007669"/>
    <property type="project" value="InterPro"/>
</dbReference>
<evidence type="ECO:0000256" key="4">
    <source>
        <dbReference type="ARBA" id="ARBA00023015"/>
    </source>
</evidence>
<dbReference type="SUPFAM" id="SSF48508">
    <property type="entry name" value="Nuclear receptor ligand-binding domain"/>
    <property type="match status" value="1"/>
</dbReference>
<dbReference type="Proteomes" id="UP000659654">
    <property type="component" value="Unassembled WGS sequence"/>
</dbReference>
<keyword evidence="1" id="KW-0479">Metal-binding</keyword>
<dbReference type="SUPFAM" id="SSF57716">
    <property type="entry name" value="Glucocorticoid receptor-like (DNA-binding domain)"/>
    <property type="match status" value="1"/>
</dbReference>
<dbReference type="EMBL" id="CAJFDI010000005">
    <property type="protein sequence ID" value="CAD5232811.1"/>
    <property type="molecule type" value="Genomic_DNA"/>
</dbReference>
<keyword evidence="5" id="KW-0238">DNA-binding</keyword>
<dbReference type="InterPro" id="IPR001628">
    <property type="entry name" value="Znf_hrmn_rcpt"/>
</dbReference>
<dbReference type="AlphaFoldDB" id="A0A7I8X7Y1"/>
<dbReference type="PROSITE" id="PS51030">
    <property type="entry name" value="NUCLEAR_REC_DBD_2"/>
    <property type="match status" value="1"/>
</dbReference>
<keyword evidence="4" id="KW-0805">Transcription regulation</keyword>
<evidence type="ECO:0000313" key="11">
    <source>
        <dbReference type="Proteomes" id="UP000659654"/>
    </source>
</evidence>
<organism evidence="10 11">
    <name type="scientific">Bursaphelenchus xylophilus</name>
    <name type="common">Pinewood nematode worm</name>
    <name type="synonym">Aphelenchoides xylophilus</name>
    <dbReference type="NCBI Taxonomy" id="6326"/>
    <lineage>
        <taxon>Eukaryota</taxon>
        <taxon>Metazoa</taxon>
        <taxon>Ecdysozoa</taxon>
        <taxon>Nematoda</taxon>
        <taxon>Chromadorea</taxon>
        <taxon>Rhabditida</taxon>
        <taxon>Tylenchina</taxon>
        <taxon>Tylenchomorpha</taxon>
        <taxon>Aphelenchoidea</taxon>
        <taxon>Aphelenchoididae</taxon>
        <taxon>Bursaphelenchus</taxon>
    </lineage>
</organism>
<dbReference type="PANTHER" id="PTHR46011">
    <property type="entry name" value="NUCLEAR HORMONE RECEPTOR FAMILY MEMBER NHR-86-RELATED"/>
    <property type="match status" value="1"/>
</dbReference>
<reference evidence="10" key="1">
    <citation type="submission" date="2020-09" db="EMBL/GenBank/DDBJ databases">
        <authorList>
            <person name="Kikuchi T."/>
        </authorList>
    </citation>
    <scope>NUCLEOTIDE SEQUENCE</scope>
    <source>
        <strain evidence="10">Ka4C1</strain>
    </source>
</reference>
<comment type="caution">
    <text evidence="10">The sequence shown here is derived from an EMBL/GenBank/DDBJ whole genome shotgun (WGS) entry which is preliminary data.</text>
</comment>
<name>A0A7I8X7Y1_BURXY</name>
<evidence type="ECO:0000256" key="6">
    <source>
        <dbReference type="ARBA" id="ARBA00023163"/>
    </source>
</evidence>
<dbReference type="OrthoDB" id="5849870at2759"/>
<feature type="domain" description="Nuclear receptor" evidence="9">
    <location>
        <begin position="7"/>
        <end position="89"/>
    </location>
</feature>
<proteinExistence type="predicted"/>
<evidence type="ECO:0000256" key="2">
    <source>
        <dbReference type="ARBA" id="ARBA00022771"/>
    </source>
</evidence>
<keyword evidence="7" id="KW-0675">Receptor</keyword>
<keyword evidence="3" id="KW-0862">Zinc</keyword>
<evidence type="ECO:0000256" key="3">
    <source>
        <dbReference type="ARBA" id="ARBA00022833"/>
    </source>
</evidence>
<sequence length="368" mass="42858">MDARTDFSGCGVCGKATKAKHLGTNACRACASFFKRAVIENKRYKCKGGQFSCNVRNLDDKTLPCKACRYLKCQELMIQINLNETIYTRNGLYSGNNRGADYSSVPALRRMVEGYDVYCDHQLENIKKMHPNIDFTMGTFITPQKRYIFEADCQSIKGLMRMLTEHFGPFKKLSQNDRINVLSLAHPEIRFYHECCLTSQVCPSTTDPKVVFSPVYWADLTNINFKWWFKDYLNPDEMDWYFKTIMPLAPMYVGLINEFKKLGMQKADAVVLMFLALYKHIEFRDLLSKEMKAFKDRVMAEWSIHLKQRFGDKAPERLTKFMMFYGKVDKMHMDTAHSRTQLKVLRNGKSDFSDCLIEEELMRLKIGE</sequence>
<evidence type="ECO:0000256" key="5">
    <source>
        <dbReference type="ARBA" id="ARBA00023125"/>
    </source>
</evidence>
<dbReference type="InterPro" id="IPR013088">
    <property type="entry name" value="Znf_NHR/GATA"/>
</dbReference>
<gene>
    <name evidence="10" type="ORF">BXYJ_LOCUS12902</name>
</gene>
<evidence type="ECO:0000313" key="10">
    <source>
        <dbReference type="EMBL" id="CAD5232811.1"/>
    </source>
</evidence>
<protein>
    <submittedName>
        <fullName evidence="10">(pine wood nematode) hypothetical protein</fullName>
    </submittedName>
</protein>
<keyword evidence="6" id="KW-0804">Transcription</keyword>
<dbReference type="Gene3D" id="1.10.565.10">
    <property type="entry name" value="Retinoid X Receptor"/>
    <property type="match status" value="1"/>
</dbReference>
<evidence type="ECO:0000259" key="9">
    <source>
        <dbReference type="PROSITE" id="PS51030"/>
    </source>
</evidence>
<accession>A0A7I8X7Y1</accession>
<dbReference type="GO" id="GO:0043565">
    <property type="term" value="F:sequence-specific DNA binding"/>
    <property type="evidence" value="ECO:0007669"/>
    <property type="project" value="InterPro"/>
</dbReference>
<dbReference type="Proteomes" id="UP000582659">
    <property type="component" value="Unassembled WGS sequence"/>
</dbReference>
<keyword evidence="2" id="KW-0863">Zinc-finger</keyword>
<dbReference type="EMBL" id="CAJFCV020000005">
    <property type="protein sequence ID" value="CAG9125852.1"/>
    <property type="molecule type" value="Genomic_DNA"/>
</dbReference>
<evidence type="ECO:0000256" key="7">
    <source>
        <dbReference type="ARBA" id="ARBA00023170"/>
    </source>
</evidence>
<dbReference type="SMART" id="SM00399">
    <property type="entry name" value="ZnF_C4"/>
    <property type="match status" value="1"/>
</dbReference>